<organism evidence="1 2">
    <name type="scientific">Xenopus laevis</name>
    <name type="common">African clawed frog</name>
    <dbReference type="NCBI Taxonomy" id="8355"/>
    <lineage>
        <taxon>Eukaryota</taxon>
        <taxon>Metazoa</taxon>
        <taxon>Chordata</taxon>
        <taxon>Craniata</taxon>
        <taxon>Vertebrata</taxon>
        <taxon>Euteleostomi</taxon>
        <taxon>Amphibia</taxon>
        <taxon>Batrachia</taxon>
        <taxon>Anura</taxon>
        <taxon>Pipoidea</taxon>
        <taxon>Pipidae</taxon>
        <taxon>Xenopodinae</taxon>
        <taxon>Xenopus</taxon>
        <taxon>Xenopus</taxon>
    </lineage>
</organism>
<dbReference type="AlphaFoldDB" id="A0A974DBE5"/>
<dbReference type="Proteomes" id="UP000694892">
    <property type="component" value="Chromosome 3S"/>
</dbReference>
<proteinExistence type="predicted"/>
<sequence>MQVFLGFSGLIGFLLQFIGPLAMTRNITRLFYYSLITPRNCYSVWSTAGRSQTTIPNSKLEAVRTLEEERGFDVFLGMCLLTYFNIFPSNRTRNYAAYKTGMT</sequence>
<accession>A0A974DBE5</accession>
<protein>
    <submittedName>
        <fullName evidence="1">Uncharacterized protein</fullName>
    </submittedName>
</protein>
<name>A0A974DBE5_XENLA</name>
<gene>
    <name evidence="1" type="ORF">XELAEV_18021248mg</name>
</gene>
<reference evidence="2" key="1">
    <citation type="journal article" date="2016" name="Nature">
        <title>Genome evolution in the allotetraploid frog Xenopus laevis.</title>
        <authorList>
            <person name="Session A.M."/>
            <person name="Uno Y."/>
            <person name="Kwon T."/>
            <person name="Chapman J.A."/>
            <person name="Toyoda A."/>
            <person name="Takahashi S."/>
            <person name="Fukui A."/>
            <person name="Hikosaka A."/>
            <person name="Suzuki A."/>
            <person name="Kondo M."/>
            <person name="van Heeringen S.J."/>
            <person name="Quigley I."/>
            <person name="Heinz S."/>
            <person name="Ogino H."/>
            <person name="Ochi H."/>
            <person name="Hellsten U."/>
            <person name="Lyons J.B."/>
            <person name="Simakov O."/>
            <person name="Putnam N."/>
            <person name="Stites J."/>
            <person name="Kuroki Y."/>
            <person name="Tanaka T."/>
            <person name="Michiue T."/>
            <person name="Watanabe M."/>
            <person name="Bogdanovic O."/>
            <person name="Lister R."/>
            <person name="Georgiou G."/>
            <person name="Paranjpe S.S."/>
            <person name="van Kruijsbergen I."/>
            <person name="Shu S."/>
            <person name="Carlson J."/>
            <person name="Kinoshita T."/>
            <person name="Ohta Y."/>
            <person name="Mawaribuchi S."/>
            <person name="Jenkins J."/>
            <person name="Grimwood J."/>
            <person name="Schmutz J."/>
            <person name="Mitros T."/>
            <person name="Mozaffari S.V."/>
            <person name="Suzuki Y."/>
            <person name="Haramoto Y."/>
            <person name="Yamamoto T.S."/>
            <person name="Takagi C."/>
            <person name="Heald R."/>
            <person name="Miller K."/>
            <person name="Haudenschild C."/>
            <person name="Kitzman J."/>
            <person name="Nakayama T."/>
            <person name="Izutsu Y."/>
            <person name="Robert J."/>
            <person name="Fortriede J."/>
            <person name="Burns K."/>
            <person name="Lotay V."/>
            <person name="Karimi K."/>
            <person name="Yasuoka Y."/>
            <person name="Dichmann D.S."/>
            <person name="Flajnik M.F."/>
            <person name="Houston D.W."/>
            <person name="Shendure J."/>
            <person name="DuPasquier L."/>
            <person name="Vize P.D."/>
            <person name="Zorn A.M."/>
            <person name="Ito M."/>
            <person name="Marcotte E.M."/>
            <person name="Wallingford J.B."/>
            <person name="Ito Y."/>
            <person name="Asashima M."/>
            <person name="Ueno N."/>
            <person name="Matsuda Y."/>
            <person name="Veenstra G.J."/>
            <person name="Fujiyama A."/>
            <person name="Harland R.M."/>
            <person name="Taira M."/>
            <person name="Rokhsar D.S."/>
        </authorList>
    </citation>
    <scope>NUCLEOTIDE SEQUENCE [LARGE SCALE GENOMIC DNA]</scope>
    <source>
        <strain evidence="2">J</strain>
    </source>
</reference>
<dbReference type="EMBL" id="CM004471">
    <property type="protein sequence ID" value="OCT87552.1"/>
    <property type="molecule type" value="Genomic_DNA"/>
</dbReference>
<evidence type="ECO:0000313" key="1">
    <source>
        <dbReference type="EMBL" id="OCT87552.1"/>
    </source>
</evidence>
<evidence type="ECO:0000313" key="2">
    <source>
        <dbReference type="Proteomes" id="UP000694892"/>
    </source>
</evidence>